<dbReference type="Gene3D" id="3.40.190.10">
    <property type="entry name" value="Periplasmic binding protein-like II"/>
    <property type="match status" value="2"/>
</dbReference>
<dbReference type="eggNOG" id="COG3221">
    <property type="taxonomic scope" value="Bacteria"/>
</dbReference>
<keyword evidence="2" id="KW-0732">Signal</keyword>
<dbReference type="SUPFAM" id="SSF53850">
    <property type="entry name" value="Periplasmic binding protein-like II"/>
    <property type="match status" value="1"/>
</dbReference>
<dbReference type="EMBL" id="CP003221">
    <property type="protein sequence ID" value="EGJ50602.1"/>
    <property type="molecule type" value="Genomic_DNA"/>
</dbReference>
<dbReference type="GO" id="GO:0043190">
    <property type="term" value="C:ATP-binding cassette (ABC) transporter complex"/>
    <property type="evidence" value="ECO:0007669"/>
    <property type="project" value="InterPro"/>
</dbReference>
<evidence type="ECO:0000256" key="2">
    <source>
        <dbReference type="ARBA" id="ARBA00022729"/>
    </source>
</evidence>
<accession>F3YXA4</accession>
<dbReference type="GO" id="GO:0055085">
    <property type="term" value="P:transmembrane transport"/>
    <property type="evidence" value="ECO:0007669"/>
    <property type="project" value="InterPro"/>
</dbReference>
<keyword evidence="4" id="KW-1185">Reference proteome</keyword>
<evidence type="ECO:0000256" key="1">
    <source>
        <dbReference type="ARBA" id="ARBA00007162"/>
    </source>
</evidence>
<comment type="similarity">
    <text evidence="1">Belongs to the phosphate/phosphite/phosphonate binding protein family.</text>
</comment>
<evidence type="ECO:0000313" key="3">
    <source>
        <dbReference type="EMBL" id="EGJ50602.1"/>
    </source>
</evidence>
<dbReference type="CDD" id="cd01071">
    <property type="entry name" value="PBP2_PhnD_like"/>
    <property type="match status" value="1"/>
</dbReference>
<name>F3YXA4_DESAF</name>
<reference evidence="3 4" key="1">
    <citation type="journal article" date="2011" name="J. Bacteriol.">
        <title>Genome sequence of the mercury-methylating and pleomorphic Desulfovibrio africanus Strain Walvis Bay.</title>
        <authorList>
            <person name="Brown S.D."/>
            <person name="Wall J.D."/>
            <person name="Kucken A.M."/>
            <person name="Gilmour C.C."/>
            <person name="Podar M."/>
            <person name="Brandt C.C."/>
            <person name="Teshima H."/>
            <person name="Detter J.C."/>
            <person name="Han C.S."/>
            <person name="Land M.L."/>
            <person name="Lucas S."/>
            <person name="Han J."/>
            <person name="Pennacchio L."/>
            <person name="Nolan M."/>
            <person name="Pitluck S."/>
            <person name="Woyke T."/>
            <person name="Goodwin L."/>
            <person name="Palumbo A.V."/>
            <person name="Elias D.A."/>
        </authorList>
    </citation>
    <scope>NUCLEOTIDE SEQUENCE [LARGE SCALE GENOMIC DNA]</scope>
    <source>
        <strain evidence="3 4">Walvis Bay</strain>
    </source>
</reference>
<dbReference type="Pfam" id="PF12974">
    <property type="entry name" value="Phosphonate-bd"/>
    <property type="match status" value="1"/>
</dbReference>
<dbReference type="AlphaFoldDB" id="F3YXA4"/>
<dbReference type="KEGG" id="daf:Desaf_2276"/>
<dbReference type="HOGENOM" id="CLU_051472_5_0_7"/>
<dbReference type="RefSeq" id="WP_014260313.1">
    <property type="nucleotide sequence ID" value="NC_016629.1"/>
</dbReference>
<sequence length="314" mass="35200" precursor="true">MHKNRVPDWTSRMVFALAVALVAILVACSEEESVVRVDFSKREEVTIPKPREDLTYAYLPQYSPAVSYLRHHRMVEYLAKATGLSIRQVFPSSFEEHMSLFGQGRIDISYTNPFVYIKIADRYGAKAFARIVEPSGNDTFSGQVITRADNTDIETLEDCRGKRWIATDESSAGGYLFPLGLFWDHGIRKADFAEVNFAGGNQERVVYAVYSGEYDIGTIRTGTLDITRNRIPIREIRVVAESPAYPSWAYATRGGMDQRTVEKIRVAMTALASDNPEHHAILAPAGIARIVPAQDRDFDPVRALMAKISGELEE</sequence>
<protein>
    <submittedName>
        <fullName evidence="3">Phosphonate ABC transporter, periplasmic phosphonate-binding protein</fullName>
    </submittedName>
</protein>
<dbReference type="STRING" id="690850.Desaf_2276"/>
<organism evidence="3 4">
    <name type="scientific">Desulfocurvibacter africanus subsp. africanus str. Walvis Bay</name>
    <dbReference type="NCBI Taxonomy" id="690850"/>
    <lineage>
        <taxon>Bacteria</taxon>
        <taxon>Pseudomonadati</taxon>
        <taxon>Thermodesulfobacteriota</taxon>
        <taxon>Desulfovibrionia</taxon>
        <taxon>Desulfovibrionales</taxon>
        <taxon>Desulfovibrionaceae</taxon>
        <taxon>Desulfocurvibacter</taxon>
    </lineage>
</organism>
<dbReference type="PANTHER" id="PTHR35841:SF1">
    <property type="entry name" value="PHOSPHONATES-BINDING PERIPLASMIC PROTEIN"/>
    <property type="match status" value="1"/>
</dbReference>
<dbReference type="InterPro" id="IPR005770">
    <property type="entry name" value="PhnD"/>
</dbReference>
<evidence type="ECO:0000313" key="4">
    <source>
        <dbReference type="Proteomes" id="UP000007844"/>
    </source>
</evidence>
<gene>
    <name evidence="3" type="ORF">Desaf_2276</name>
</gene>
<dbReference type="Proteomes" id="UP000007844">
    <property type="component" value="Chromosome"/>
</dbReference>
<dbReference type="PROSITE" id="PS51257">
    <property type="entry name" value="PROKAR_LIPOPROTEIN"/>
    <property type="match status" value="1"/>
</dbReference>
<proteinExistence type="inferred from homology"/>
<dbReference type="PANTHER" id="PTHR35841">
    <property type="entry name" value="PHOSPHONATES-BINDING PERIPLASMIC PROTEIN"/>
    <property type="match status" value="1"/>
</dbReference>
<dbReference type="NCBIfam" id="TIGR01098">
    <property type="entry name" value="3A0109s03R"/>
    <property type="match status" value="1"/>
</dbReference>